<keyword evidence="7" id="KW-0997">Cell inner membrane</keyword>
<dbReference type="InterPro" id="IPR023408">
    <property type="entry name" value="MscS_beta-dom_sf"/>
</dbReference>
<proteinExistence type="inferred from homology"/>
<feature type="transmembrane region" description="Helical" evidence="7">
    <location>
        <begin position="61"/>
        <end position="87"/>
    </location>
</feature>
<sequence>MMEEFLSRMDGWQDQLLPMVVNYGSQLLLALATLLAGWWIIGRITRAVQALLQRRNVDPTLHSFIGTLVNIGLKALLLVSVAGMVGIETTSFIALIGAAGLAVGLALQGSLANFAGGILILVLRPIRVGEYIQAQGVEGTVDSIQIFHTVLKTGDNKTIIVPNGTLSNGSIVNFSRQPTRRVHIDLGIGYEDNVKHARKVLLQLAHADSRVLKDPEPAVWLASLGDSSVNLSLRVWTRTEDYWGVFWGLQEQAKEVFELEGITIPYPQRVMHHITSPT</sequence>
<keyword evidence="7" id="KW-0406">Ion transport</keyword>
<dbReference type="Gene3D" id="1.10.287.1260">
    <property type="match status" value="1"/>
</dbReference>
<dbReference type="GO" id="GO:0005886">
    <property type="term" value="C:plasma membrane"/>
    <property type="evidence" value="ECO:0007669"/>
    <property type="project" value="UniProtKB-SubCell"/>
</dbReference>
<protein>
    <recommendedName>
        <fullName evidence="7">Small-conductance mechanosensitive channel</fullName>
    </recommendedName>
</protein>
<gene>
    <name evidence="10" type="ORF">SAMN05216198_2388</name>
</gene>
<dbReference type="InterPro" id="IPR045275">
    <property type="entry name" value="MscS_archaea/bacteria_type"/>
</dbReference>
<dbReference type="Proteomes" id="UP000243426">
    <property type="component" value="Chromosome I"/>
</dbReference>
<keyword evidence="11" id="KW-1185">Reference proteome</keyword>
<evidence type="ECO:0000259" key="9">
    <source>
        <dbReference type="Pfam" id="PF21082"/>
    </source>
</evidence>
<dbReference type="PANTHER" id="PTHR30221:SF1">
    <property type="entry name" value="SMALL-CONDUCTANCE MECHANOSENSITIVE CHANNEL"/>
    <property type="match status" value="1"/>
</dbReference>
<organism evidence="10 11">
    <name type="scientific">Halopseudomonas litoralis</name>
    <dbReference type="NCBI Taxonomy" id="797277"/>
    <lineage>
        <taxon>Bacteria</taxon>
        <taxon>Pseudomonadati</taxon>
        <taxon>Pseudomonadota</taxon>
        <taxon>Gammaproteobacteria</taxon>
        <taxon>Pseudomonadales</taxon>
        <taxon>Pseudomonadaceae</taxon>
        <taxon>Halopseudomonas</taxon>
    </lineage>
</organism>
<evidence type="ECO:0000256" key="5">
    <source>
        <dbReference type="ARBA" id="ARBA00022989"/>
    </source>
</evidence>
<evidence type="ECO:0000313" key="10">
    <source>
        <dbReference type="EMBL" id="SDS63227.1"/>
    </source>
</evidence>
<feature type="domain" description="Mechanosensitive ion channel MscS" evidence="8">
    <location>
        <begin position="110"/>
        <end position="176"/>
    </location>
</feature>
<feature type="domain" description="Mechanosensitive ion channel MscS C-terminal" evidence="9">
    <location>
        <begin position="184"/>
        <end position="264"/>
    </location>
</feature>
<keyword evidence="4 7" id="KW-0812">Transmembrane</keyword>
<keyword evidence="7" id="KW-0407">Ion channel</keyword>
<dbReference type="SUPFAM" id="SSF82861">
    <property type="entry name" value="Mechanosensitive channel protein MscS (YggB), transmembrane region"/>
    <property type="match status" value="1"/>
</dbReference>
<evidence type="ECO:0000256" key="1">
    <source>
        <dbReference type="ARBA" id="ARBA00004651"/>
    </source>
</evidence>
<feature type="transmembrane region" description="Helical" evidence="7">
    <location>
        <begin position="20"/>
        <end position="41"/>
    </location>
</feature>
<evidence type="ECO:0000256" key="4">
    <source>
        <dbReference type="ARBA" id="ARBA00022692"/>
    </source>
</evidence>
<dbReference type="PROSITE" id="PS01246">
    <property type="entry name" value="UPF0003"/>
    <property type="match status" value="1"/>
</dbReference>
<dbReference type="InterPro" id="IPR006685">
    <property type="entry name" value="MscS_channel_2nd"/>
</dbReference>
<dbReference type="EMBL" id="LT629748">
    <property type="protein sequence ID" value="SDS63227.1"/>
    <property type="molecule type" value="Genomic_DNA"/>
</dbReference>
<dbReference type="InterPro" id="IPR008910">
    <property type="entry name" value="MSC_TM_helix"/>
</dbReference>
<evidence type="ECO:0000256" key="7">
    <source>
        <dbReference type="RuleBase" id="RU369025"/>
    </source>
</evidence>
<dbReference type="AlphaFoldDB" id="A0A1H1TSP7"/>
<dbReference type="InterPro" id="IPR006686">
    <property type="entry name" value="MscS_channel_CS"/>
</dbReference>
<comment type="subunit">
    <text evidence="7">Homoheptamer.</text>
</comment>
<dbReference type="InterPro" id="IPR049278">
    <property type="entry name" value="MS_channel_C"/>
</dbReference>
<dbReference type="GO" id="GO:0008381">
    <property type="term" value="F:mechanosensitive monoatomic ion channel activity"/>
    <property type="evidence" value="ECO:0007669"/>
    <property type="project" value="InterPro"/>
</dbReference>
<comment type="similarity">
    <text evidence="2 7">Belongs to the MscS (TC 1.A.23) family.</text>
</comment>
<dbReference type="Pfam" id="PF05552">
    <property type="entry name" value="MS_channel_1st_1"/>
    <property type="match status" value="1"/>
</dbReference>
<reference evidence="11" key="1">
    <citation type="submission" date="2016-10" db="EMBL/GenBank/DDBJ databases">
        <authorList>
            <person name="Varghese N."/>
            <person name="Submissions S."/>
        </authorList>
    </citation>
    <scope>NUCLEOTIDE SEQUENCE [LARGE SCALE GENOMIC DNA]</scope>
    <source>
        <strain evidence="11">2SM5</strain>
    </source>
</reference>
<dbReference type="Pfam" id="PF21082">
    <property type="entry name" value="MS_channel_3rd"/>
    <property type="match status" value="1"/>
</dbReference>
<evidence type="ECO:0000256" key="3">
    <source>
        <dbReference type="ARBA" id="ARBA00022475"/>
    </source>
</evidence>
<keyword evidence="7" id="KW-0813">Transport</keyword>
<comment type="caution">
    <text evidence="7">Lacks conserved residue(s) required for the propagation of feature annotation.</text>
</comment>
<comment type="subcellular location">
    <subcellularLocation>
        <location evidence="7">Cell inner membrane</location>
        <topology evidence="7">Multi-pass membrane protein</topology>
    </subcellularLocation>
    <subcellularLocation>
        <location evidence="1">Cell membrane</location>
        <topology evidence="1">Multi-pass membrane protein</topology>
    </subcellularLocation>
</comment>
<accession>A0A1H1TSP7</accession>
<keyword evidence="5 7" id="KW-1133">Transmembrane helix</keyword>
<dbReference type="InterPro" id="IPR011066">
    <property type="entry name" value="MscS_channel_C_sf"/>
</dbReference>
<evidence type="ECO:0000256" key="6">
    <source>
        <dbReference type="ARBA" id="ARBA00023136"/>
    </source>
</evidence>
<keyword evidence="3" id="KW-1003">Cell membrane</keyword>
<evidence type="ECO:0000313" key="11">
    <source>
        <dbReference type="Proteomes" id="UP000243426"/>
    </source>
</evidence>
<dbReference type="PANTHER" id="PTHR30221">
    <property type="entry name" value="SMALL-CONDUCTANCE MECHANOSENSITIVE CHANNEL"/>
    <property type="match status" value="1"/>
</dbReference>
<evidence type="ECO:0000256" key="2">
    <source>
        <dbReference type="ARBA" id="ARBA00008017"/>
    </source>
</evidence>
<dbReference type="SUPFAM" id="SSF82689">
    <property type="entry name" value="Mechanosensitive channel protein MscS (YggB), C-terminal domain"/>
    <property type="match status" value="1"/>
</dbReference>
<dbReference type="Gene3D" id="3.30.70.100">
    <property type="match status" value="1"/>
</dbReference>
<dbReference type="Gene3D" id="2.30.30.60">
    <property type="match status" value="1"/>
</dbReference>
<feature type="transmembrane region" description="Helical" evidence="7">
    <location>
        <begin position="93"/>
        <end position="123"/>
    </location>
</feature>
<dbReference type="InterPro" id="IPR010920">
    <property type="entry name" value="LSM_dom_sf"/>
</dbReference>
<dbReference type="SUPFAM" id="SSF50182">
    <property type="entry name" value="Sm-like ribonucleoproteins"/>
    <property type="match status" value="1"/>
</dbReference>
<name>A0A1H1TSP7_9GAMM</name>
<comment type="function">
    <text evidence="7">Mechanosensitive channel that participates in the regulation of osmotic pressure changes within the cell, opening in response to stretch forces in the membrane lipid bilayer, without the need for other proteins. Contributes to normal resistance to hypoosmotic shock. Forms an ion channel of 1.0 nanosiemens conductance with a slight preference for anions.</text>
</comment>
<evidence type="ECO:0000259" key="8">
    <source>
        <dbReference type="Pfam" id="PF00924"/>
    </source>
</evidence>
<keyword evidence="6 7" id="KW-0472">Membrane</keyword>
<dbReference type="Pfam" id="PF00924">
    <property type="entry name" value="MS_channel_2nd"/>
    <property type="match status" value="1"/>
</dbReference>
<dbReference type="InterPro" id="IPR011014">
    <property type="entry name" value="MscS_channel_TM-2"/>
</dbReference>
<dbReference type="STRING" id="797277.SAMN05216198_2388"/>